<dbReference type="InterPro" id="IPR028939">
    <property type="entry name" value="P5C_Rdtase_cat_N"/>
</dbReference>
<accession>A0A4Y8JYD8</accession>
<evidence type="ECO:0000256" key="1">
    <source>
        <dbReference type="ARBA" id="ARBA00005525"/>
    </source>
</evidence>
<comment type="pathway">
    <text evidence="5">Amino-acid biosynthesis; L-proline biosynthesis; L-proline from L-glutamate 5-semialdehyde: step 1/1.</text>
</comment>
<dbReference type="AlphaFoldDB" id="A0A4Y8JYD8"/>
<dbReference type="InterPro" id="IPR036291">
    <property type="entry name" value="NAD(P)-bd_dom_sf"/>
</dbReference>
<evidence type="ECO:0000313" key="10">
    <source>
        <dbReference type="EMBL" id="TFD31558.1"/>
    </source>
</evidence>
<feature type="binding site" evidence="7">
    <location>
        <begin position="15"/>
        <end position="20"/>
    </location>
    <ligand>
        <name>NADP(+)</name>
        <dbReference type="ChEBI" id="CHEBI:58349"/>
    </ligand>
</feature>
<keyword evidence="5" id="KW-0963">Cytoplasm</keyword>
<reference evidence="10 11" key="1">
    <citation type="submission" date="2019-03" db="EMBL/GenBank/DDBJ databases">
        <title>Genomics of glacier-inhabiting Cryobacterium strains.</title>
        <authorList>
            <person name="Liu Q."/>
            <person name="Xin Y.-H."/>
        </authorList>
    </citation>
    <scope>NUCLEOTIDE SEQUENCE [LARGE SCALE GENOMIC DNA]</scope>
    <source>
        <strain evidence="10 11">TMT1-51</strain>
    </source>
</reference>
<dbReference type="PANTHER" id="PTHR11645:SF0">
    <property type="entry name" value="PYRROLINE-5-CARBOXYLATE REDUCTASE 3"/>
    <property type="match status" value="1"/>
</dbReference>
<dbReference type="HAMAP" id="MF_01925">
    <property type="entry name" value="P5C_reductase"/>
    <property type="match status" value="1"/>
</dbReference>
<organism evidence="10 11">
    <name type="scientific">Cryobacterium cryoconiti</name>
    <dbReference type="NCBI Taxonomy" id="1259239"/>
    <lineage>
        <taxon>Bacteria</taxon>
        <taxon>Bacillati</taxon>
        <taxon>Actinomycetota</taxon>
        <taxon>Actinomycetes</taxon>
        <taxon>Micrococcales</taxon>
        <taxon>Microbacteriaceae</taxon>
        <taxon>Cryobacterium</taxon>
    </lineage>
</organism>
<feature type="binding site" evidence="7">
    <location>
        <position position="70"/>
    </location>
    <ligand>
        <name>NADPH</name>
        <dbReference type="ChEBI" id="CHEBI:57783"/>
    </ligand>
</feature>
<dbReference type="Pfam" id="PF03807">
    <property type="entry name" value="F420_oxidored"/>
    <property type="match status" value="1"/>
</dbReference>
<comment type="similarity">
    <text evidence="1 5">Belongs to the pyrroline-5-carboxylate reductase family.</text>
</comment>
<comment type="function">
    <text evidence="4 5">Catalyzes the reduction of 1-pyrroline-5-carboxylate (PCA) to L-proline.</text>
</comment>
<proteinExistence type="inferred from homology"/>
<comment type="catalytic activity">
    <reaction evidence="5">
        <text>L-proline + NADP(+) = (S)-1-pyrroline-5-carboxylate + NADPH + 2 H(+)</text>
        <dbReference type="Rhea" id="RHEA:14109"/>
        <dbReference type="ChEBI" id="CHEBI:15378"/>
        <dbReference type="ChEBI" id="CHEBI:17388"/>
        <dbReference type="ChEBI" id="CHEBI:57783"/>
        <dbReference type="ChEBI" id="CHEBI:58349"/>
        <dbReference type="ChEBI" id="CHEBI:60039"/>
        <dbReference type="EC" id="1.5.1.2"/>
    </reaction>
</comment>
<keyword evidence="3 5" id="KW-0560">Oxidoreductase</keyword>
<sequence length="282" mass="28822">MTSTASTTLPTIAFLGAGSMARAVLTGLLQPGVTVQGGIRATNRTAAKAAELRATEGVTAYATAEDPEANRTAVAGARIVIVAVKPAMVPDLLREIADSLEPGTLVVSVAAGVTIATFEALLPDSVSVIRSMPNTPAVVGKAVTGLSAGSRSSATDLELATALFGTVGDVLVVPEEKLDALSTISGSGPAYVFYLIEQLTATALDKGFTPEEAAVMVNGTFLGATTLLAASDLSPTELRRQVTSPSGTTERAVWELEKGGLKELFDRATDAALARARELAGH</sequence>
<dbReference type="Pfam" id="PF14748">
    <property type="entry name" value="P5CR_dimer"/>
    <property type="match status" value="1"/>
</dbReference>
<keyword evidence="5" id="KW-0641">Proline biosynthesis</keyword>
<dbReference type="InterPro" id="IPR008927">
    <property type="entry name" value="6-PGluconate_DH-like_C_sf"/>
</dbReference>
<evidence type="ECO:0000259" key="9">
    <source>
        <dbReference type="Pfam" id="PF14748"/>
    </source>
</evidence>
<dbReference type="InterPro" id="IPR029036">
    <property type="entry name" value="P5CR_dimer"/>
</dbReference>
<dbReference type="GO" id="GO:0004735">
    <property type="term" value="F:pyrroline-5-carboxylate reductase activity"/>
    <property type="evidence" value="ECO:0007669"/>
    <property type="project" value="UniProtKB-UniRule"/>
</dbReference>
<dbReference type="UniPathway" id="UPA00098">
    <property type="reaction ID" value="UER00361"/>
</dbReference>
<evidence type="ECO:0000256" key="2">
    <source>
        <dbReference type="ARBA" id="ARBA00022857"/>
    </source>
</evidence>
<feature type="binding site" evidence="7">
    <location>
        <begin position="83"/>
        <end position="86"/>
    </location>
    <ligand>
        <name>NADP(+)</name>
        <dbReference type="ChEBI" id="CHEBI:58349"/>
    </ligand>
</feature>
<dbReference type="OrthoDB" id="9805754at2"/>
<dbReference type="EC" id="1.5.1.2" evidence="5 6"/>
<dbReference type="PIRSF" id="PIRSF000193">
    <property type="entry name" value="Pyrrol-5-carb_rd"/>
    <property type="match status" value="1"/>
</dbReference>
<dbReference type="GO" id="GO:0005737">
    <property type="term" value="C:cytoplasm"/>
    <property type="evidence" value="ECO:0007669"/>
    <property type="project" value="UniProtKB-SubCell"/>
</dbReference>
<comment type="subcellular location">
    <subcellularLocation>
        <location evidence="5">Cytoplasm</location>
    </subcellularLocation>
</comment>
<dbReference type="InterPro" id="IPR000304">
    <property type="entry name" value="Pyrroline-COOH_reductase"/>
</dbReference>
<feature type="domain" description="Pyrroline-5-carboxylate reductase catalytic N-terminal" evidence="8">
    <location>
        <begin position="11"/>
        <end position="112"/>
    </location>
</feature>
<dbReference type="Gene3D" id="1.10.3730.10">
    <property type="entry name" value="ProC C-terminal domain-like"/>
    <property type="match status" value="1"/>
</dbReference>
<comment type="catalytic activity">
    <reaction evidence="5">
        <text>L-proline + NAD(+) = (S)-1-pyrroline-5-carboxylate + NADH + 2 H(+)</text>
        <dbReference type="Rhea" id="RHEA:14105"/>
        <dbReference type="ChEBI" id="CHEBI:15378"/>
        <dbReference type="ChEBI" id="CHEBI:17388"/>
        <dbReference type="ChEBI" id="CHEBI:57540"/>
        <dbReference type="ChEBI" id="CHEBI:57945"/>
        <dbReference type="ChEBI" id="CHEBI:60039"/>
        <dbReference type="EC" id="1.5.1.2"/>
    </reaction>
</comment>
<dbReference type="NCBIfam" id="TIGR00112">
    <property type="entry name" value="proC"/>
    <property type="match status" value="1"/>
</dbReference>
<comment type="caution">
    <text evidence="10">The sequence shown here is derived from an EMBL/GenBank/DDBJ whole genome shotgun (WGS) entry which is preliminary data.</text>
</comment>
<dbReference type="Gene3D" id="3.40.50.720">
    <property type="entry name" value="NAD(P)-binding Rossmann-like Domain"/>
    <property type="match status" value="1"/>
</dbReference>
<evidence type="ECO:0000259" key="8">
    <source>
        <dbReference type="Pfam" id="PF03807"/>
    </source>
</evidence>
<dbReference type="EMBL" id="SOHA01000014">
    <property type="protein sequence ID" value="TFD31558.1"/>
    <property type="molecule type" value="Genomic_DNA"/>
</dbReference>
<dbReference type="Proteomes" id="UP000297472">
    <property type="component" value="Unassembled WGS sequence"/>
</dbReference>
<evidence type="ECO:0000256" key="4">
    <source>
        <dbReference type="ARBA" id="ARBA00058118"/>
    </source>
</evidence>
<dbReference type="SUPFAM" id="SSF48179">
    <property type="entry name" value="6-phosphogluconate dehydrogenase C-terminal domain-like"/>
    <property type="match status" value="1"/>
</dbReference>
<dbReference type="FunFam" id="1.10.3730.10:FF:000001">
    <property type="entry name" value="Pyrroline-5-carboxylate reductase"/>
    <property type="match status" value="1"/>
</dbReference>
<evidence type="ECO:0000256" key="5">
    <source>
        <dbReference type="HAMAP-Rule" id="MF_01925"/>
    </source>
</evidence>
<name>A0A4Y8JYD8_9MICO</name>
<evidence type="ECO:0000256" key="3">
    <source>
        <dbReference type="ARBA" id="ARBA00023002"/>
    </source>
</evidence>
<gene>
    <name evidence="5" type="primary">proC</name>
    <name evidence="10" type="ORF">E3T49_06000</name>
</gene>
<keyword evidence="5" id="KW-0028">Amino-acid biosynthesis</keyword>
<evidence type="ECO:0000256" key="6">
    <source>
        <dbReference type="NCBIfam" id="TIGR00112"/>
    </source>
</evidence>
<keyword evidence="11" id="KW-1185">Reference proteome</keyword>
<evidence type="ECO:0000313" key="11">
    <source>
        <dbReference type="Proteomes" id="UP000297472"/>
    </source>
</evidence>
<dbReference type="PANTHER" id="PTHR11645">
    <property type="entry name" value="PYRROLINE-5-CARBOXYLATE REDUCTASE"/>
    <property type="match status" value="1"/>
</dbReference>
<feature type="domain" description="Pyrroline-5-carboxylate reductase dimerisation" evidence="9">
    <location>
        <begin position="175"/>
        <end position="279"/>
    </location>
</feature>
<dbReference type="GO" id="GO:0055129">
    <property type="term" value="P:L-proline biosynthetic process"/>
    <property type="evidence" value="ECO:0007669"/>
    <property type="project" value="UniProtKB-UniRule"/>
</dbReference>
<protein>
    <recommendedName>
        <fullName evidence="5 6">Pyrroline-5-carboxylate reductase</fullName>
        <shortName evidence="5">P5C reductase</shortName>
        <shortName evidence="5">P5CR</shortName>
        <ecNumber evidence="5 6">1.5.1.2</ecNumber>
    </recommendedName>
    <alternativeName>
        <fullName evidence="5">PCA reductase</fullName>
    </alternativeName>
</protein>
<keyword evidence="2 5" id="KW-0521">NADP</keyword>
<dbReference type="RefSeq" id="WP_134424054.1">
    <property type="nucleotide sequence ID" value="NZ_SOHA01000014.1"/>
</dbReference>
<dbReference type="SUPFAM" id="SSF51735">
    <property type="entry name" value="NAD(P)-binding Rossmann-fold domains"/>
    <property type="match status" value="1"/>
</dbReference>
<evidence type="ECO:0000256" key="7">
    <source>
        <dbReference type="PIRSR" id="PIRSR000193-1"/>
    </source>
</evidence>